<dbReference type="Proteomes" id="UP000054544">
    <property type="component" value="Unassembled WGS sequence"/>
</dbReference>
<feature type="region of interest" description="Disordered" evidence="4">
    <location>
        <begin position="1251"/>
        <end position="1283"/>
    </location>
</feature>
<dbReference type="InterPro" id="IPR056009">
    <property type="entry name" value="DUF7587"/>
</dbReference>
<dbReference type="GO" id="GO:0003824">
    <property type="term" value="F:catalytic activity"/>
    <property type="evidence" value="ECO:0007669"/>
    <property type="project" value="InterPro"/>
</dbReference>
<feature type="domain" description="Nephrocystin 3-like N-terminal" evidence="9">
    <location>
        <begin position="401"/>
        <end position="563"/>
    </location>
</feature>
<proteinExistence type="predicted"/>
<evidence type="ECO:0000259" key="5">
    <source>
        <dbReference type="Pfam" id="PF01048"/>
    </source>
</evidence>
<dbReference type="Gene3D" id="1.25.40.20">
    <property type="entry name" value="Ankyrin repeat-containing domain"/>
    <property type="match status" value="3"/>
</dbReference>
<dbReference type="GO" id="GO:0009116">
    <property type="term" value="P:nucleoside metabolic process"/>
    <property type="evidence" value="ECO:0007669"/>
    <property type="project" value="InterPro"/>
</dbReference>
<dbReference type="PANTHER" id="PTHR46082">
    <property type="entry name" value="ATP/GTP-BINDING PROTEIN-RELATED"/>
    <property type="match status" value="1"/>
</dbReference>
<dbReference type="InterPro" id="IPR000845">
    <property type="entry name" value="Nucleoside_phosphorylase_d"/>
</dbReference>
<keyword evidence="11" id="KW-1185">Reference proteome</keyword>
<feature type="repeat" description="ANK" evidence="2">
    <location>
        <begin position="1016"/>
        <end position="1048"/>
    </location>
</feature>
<evidence type="ECO:0000313" key="11">
    <source>
        <dbReference type="Proteomes" id="UP000054544"/>
    </source>
</evidence>
<feature type="repeat" description="ANK" evidence="2">
    <location>
        <begin position="943"/>
        <end position="975"/>
    </location>
</feature>
<dbReference type="Pfam" id="PF24494">
    <property type="entry name" value="DUF7587"/>
    <property type="match status" value="1"/>
</dbReference>
<dbReference type="SUPFAM" id="SSF52540">
    <property type="entry name" value="P-loop containing nucleoside triphosphate hydrolases"/>
    <property type="match status" value="1"/>
</dbReference>
<evidence type="ECO:0000256" key="4">
    <source>
        <dbReference type="SAM" id="MobiDB-lite"/>
    </source>
</evidence>
<gene>
    <name evidence="10" type="ORF">H634G_10755</name>
</gene>
<dbReference type="InterPro" id="IPR002110">
    <property type="entry name" value="Ankyrin_rpt"/>
</dbReference>
<protein>
    <submittedName>
        <fullName evidence="10">Uncharacterized protein</fullName>
    </submittedName>
</protein>
<dbReference type="SMART" id="SM00248">
    <property type="entry name" value="ANK"/>
    <property type="match status" value="8"/>
</dbReference>
<dbReference type="Pfam" id="PF01048">
    <property type="entry name" value="PNP_UDP_1"/>
    <property type="match status" value="1"/>
</dbReference>
<sequence>MSNPHGYTVGWICAISTEAVAARVFLDEKHDGPEFVSAGDNNVYTLGKLGRHNVVIAVLPEGEYGTASAAIVAANMRNSFPNVRIGLMVGIGGGAPGVHDIRLGDIVVSSPRDGYGGVFQYDFGKTIQGHSFEHTRFLNQPPQLLRAAISDLKADYEVEGHRIEENIDTILEKYPRLRGKYQRPGPGTDKLFKTEITHGTVCAVVCSDDPSNLISRTERTEVDDSPVIHYGLIASSNRLMKHAVVRDKLAAEKDVLCFEMEAAGLMNHFPCLVIRGICDYSDSHKNKEWQGYAAMAAAAYAKDLLSRIPPNKVEAEKKIGDILSGLHDVAQEHLDIAKEHNQVAQEQRDVAKELLQTGKEFAEERLSKEERKCHQLFRLTTSTKDATYEWYKDRVGDRVEGTCQWFLQHDNFQKWLKQESGPLLVSADPGCGKSVLAKYLIETYLPRSATICYFFFKDQDQNTVRQALCALLHQLFSHKLSLIKHAMTQYSKDGQGLVNSTNSLWEVLRKAVKDPQAGPVIIVLDALDECAESEFADLMRRIEKQCRNDQLGYGKLKYLLTSRPYEQIVSKFRGLLRSFPNIHIPAEEGSETITREVNQVIAHRVGQLSEKKKLSPQIEGHLKKKLQETTNRTYLWVDLVFDCLDKGNFKRTSKGVESTIATLPKSVNEAYEQILSKCDDEEHQMVRRALSIILAASRPLTVSEMNIAMTIDDKSQSPQDLDLEGESAFETRLRSCCGLFVSIYHGKVYFLHQTAREFLLEDSVSRIPIPSEWQWYHAITIYQAHAVLAEVCMLYLNLFNSVVSLPNNGDEDSAHYDGSLAFLDYSAKTWSAHFREANTKVNADMVLLASTLCDPHSKTYLIWFRVYWRSIDINTPKHFTDLMVASHLGLIAVVKRLLVKGTEINSKDAYERTPLSLAAQMGHASIVKLLIQCGANMETRDKDNRTPLSLAAERGHGAVVNLLLDTVKSIDVNSLSSGPFNGGRSPLSYAAENGHELVVNLLLAHRGITIDSEDGRGRTPLMYAVAAARSQVAGILIERGASIMKIDYERKGMLHHAIVNADSNLCDVEMLIKRGASTKLVDVENMTPMHYTVRFCRTDIAECLLGYGVSVDIAVCRRTWIRTFDGDKSKCEEDLTASSFPNMIGRGLTPLHYAALVGQKKMVRFFLQHKANPNALSEFDETPLHLTLAKALQGKQIEDHWTDYDWRVEVILDHSDLEDNCEVAQETILDDRLAVLKALLGNGKTDINIEDSNGESALHKTPTLSPNQMPIAAQRSTGPVTEPDYVESASTMEAYRVPNDKLPRELYRVDYPESRTTYNPGEGFVAGDSAKNYEGDIYDSKQDIIKQFTWSYRNPLPFISLFSDLEHAENWGLEEPWRDPSSSARGNWTLYVVDTELLVDPTFFRLADLVQRLQLQIPEKAQQPIDGAYLCLQRIPASSIMKHRDWKEIVDNKEDRRQLKEDQQYDYLHGYSDSEREVLQENWNTIFEKNMEDNW</sequence>
<organism evidence="10 11">
    <name type="scientific">Metarhizium anisopliae BRIP 53293</name>
    <dbReference type="NCBI Taxonomy" id="1291518"/>
    <lineage>
        <taxon>Eukaryota</taxon>
        <taxon>Fungi</taxon>
        <taxon>Dikarya</taxon>
        <taxon>Ascomycota</taxon>
        <taxon>Pezizomycotina</taxon>
        <taxon>Sordariomycetes</taxon>
        <taxon>Hypocreomycetidae</taxon>
        <taxon>Hypocreales</taxon>
        <taxon>Clavicipitaceae</taxon>
        <taxon>Metarhizium</taxon>
    </lineage>
</organism>
<dbReference type="SUPFAM" id="SSF48403">
    <property type="entry name" value="Ankyrin repeat"/>
    <property type="match status" value="1"/>
</dbReference>
<feature type="repeat" description="ANK" evidence="2">
    <location>
        <begin position="910"/>
        <end position="942"/>
    </location>
</feature>
<dbReference type="STRING" id="1291518.A0A0D9NJ86"/>
<evidence type="ECO:0000256" key="3">
    <source>
        <dbReference type="SAM" id="Coils"/>
    </source>
</evidence>
<dbReference type="Pfam" id="PF00023">
    <property type="entry name" value="Ank"/>
    <property type="match status" value="1"/>
</dbReference>
<accession>A0A0D9NJ86</accession>
<dbReference type="InterPro" id="IPR055497">
    <property type="entry name" value="DUF7069"/>
</dbReference>
<keyword evidence="1" id="KW-0677">Repeat</keyword>
<dbReference type="InterPro" id="IPR054471">
    <property type="entry name" value="GPIID_WHD"/>
</dbReference>
<dbReference type="Pfam" id="PF22939">
    <property type="entry name" value="WHD_GPIID"/>
    <property type="match status" value="1"/>
</dbReference>
<dbReference type="PROSITE" id="PS50088">
    <property type="entry name" value="ANK_REPEAT"/>
    <property type="match status" value="6"/>
</dbReference>
<feature type="repeat" description="ANK" evidence="2">
    <location>
        <begin position="877"/>
        <end position="909"/>
    </location>
</feature>
<feature type="coiled-coil region" evidence="3">
    <location>
        <begin position="352"/>
        <end position="379"/>
    </location>
</feature>
<feature type="domain" description="DUF7069" evidence="7">
    <location>
        <begin position="593"/>
        <end position="659"/>
    </location>
</feature>
<evidence type="ECO:0000259" key="8">
    <source>
        <dbReference type="Pfam" id="PF24494"/>
    </source>
</evidence>
<dbReference type="InterPro" id="IPR053137">
    <property type="entry name" value="NLR-like"/>
</dbReference>
<feature type="domain" description="Nucleoside phosphorylase" evidence="5">
    <location>
        <begin position="12"/>
        <end position="290"/>
    </location>
</feature>
<evidence type="ECO:0000259" key="6">
    <source>
        <dbReference type="Pfam" id="PF22939"/>
    </source>
</evidence>
<feature type="compositionally biased region" description="Polar residues" evidence="4">
    <location>
        <begin position="1262"/>
        <end position="1279"/>
    </location>
</feature>
<dbReference type="PANTHER" id="PTHR46082:SF11">
    <property type="entry name" value="AAA+ ATPASE DOMAIN-CONTAINING PROTEIN-RELATED"/>
    <property type="match status" value="1"/>
</dbReference>
<dbReference type="Gene3D" id="3.40.50.1580">
    <property type="entry name" value="Nucleoside phosphorylase domain"/>
    <property type="match status" value="1"/>
</dbReference>
<dbReference type="InterPro" id="IPR056884">
    <property type="entry name" value="NPHP3-like_N"/>
</dbReference>
<evidence type="ECO:0000256" key="1">
    <source>
        <dbReference type="ARBA" id="ARBA00022737"/>
    </source>
</evidence>
<keyword evidence="2" id="KW-0040">ANK repeat</keyword>
<dbReference type="InterPro" id="IPR027417">
    <property type="entry name" value="P-loop_NTPase"/>
</dbReference>
<keyword evidence="3" id="KW-0175">Coiled coil</keyword>
<dbReference type="Pfam" id="PF12796">
    <property type="entry name" value="Ank_2"/>
    <property type="match status" value="2"/>
</dbReference>
<evidence type="ECO:0000256" key="2">
    <source>
        <dbReference type="PROSITE-ProRule" id="PRU00023"/>
    </source>
</evidence>
<dbReference type="PROSITE" id="PS50297">
    <property type="entry name" value="ANK_REP_REGION"/>
    <property type="match status" value="5"/>
</dbReference>
<dbReference type="EMBL" id="KE384767">
    <property type="protein sequence ID" value="KJK73966.1"/>
    <property type="molecule type" value="Genomic_DNA"/>
</dbReference>
<feature type="repeat" description="ANK" evidence="2">
    <location>
        <begin position="982"/>
        <end position="1015"/>
    </location>
</feature>
<reference evidence="11" key="1">
    <citation type="journal article" date="2014" name="BMC Genomics">
        <title>The genome sequence of the biocontrol fungus Metarhizium anisopliae and comparative genomics of Metarhizium species.</title>
        <authorList>
            <person name="Pattemore J.A."/>
            <person name="Hane J.K."/>
            <person name="Williams A.H."/>
            <person name="Wilson B.A."/>
            <person name="Stodart B.J."/>
            <person name="Ash G.J."/>
        </authorList>
    </citation>
    <scope>NUCLEOTIDE SEQUENCE [LARGE SCALE GENOMIC DNA]</scope>
    <source>
        <strain evidence="11">BRIP 53293</strain>
    </source>
</reference>
<dbReference type="Pfam" id="PF24883">
    <property type="entry name" value="NPHP3_N"/>
    <property type="match status" value="1"/>
</dbReference>
<dbReference type="SUPFAM" id="SSF53167">
    <property type="entry name" value="Purine and uridine phosphorylases"/>
    <property type="match status" value="1"/>
</dbReference>
<feature type="domain" description="GPI inositol-deacylase winged helix" evidence="6">
    <location>
        <begin position="683"/>
        <end position="764"/>
    </location>
</feature>
<dbReference type="Gene3D" id="3.40.50.300">
    <property type="entry name" value="P-loop containing nucleotide triphosphate hydrolases"/>
    <property type="match status" value="1"/>
</dbReference>
<dbReference type="InterPro" id="IPR035994">
    <property type="entry name" value="Nucleoside_phosphorylase_sf"/>
</dbReference>
<dbReference type="InterPro" id="IPR036770">
    <property type="entry name" value="Ankyrin_rpt-contain_sf"/>
</dbReference>
<evidence type="ECO:0000259" key="9">
    <source>
        <dbReference type="Pfam" id="PF24883"/>
    </source>
</evidence>
<evidence type="ECO:0000313" key="10">
    <source>
        <dbReference type="EMBL" id="KJK73966.1"/>
    </source>
</evidence>
<evidence type="ECO:0000259" key="7">
    <source>
        <dbReference type="Pfam" id="PF23239"/>
    </source>
</evidence>
<dbReference type="Pfam" id="PF23239">
    <property type="entry name" value="DUF7069"/>
    <property type="match status" value="1"/>
</dbReference>
<name>A0A0D9NJ86_METAN</name>
<feature type="domain" description="DUF7587" evidence="8">
    <location>
        <begin position="1302"/>
        <end position="1448"/>
    </location>
</feature>
<feature type="repeat" description="ANK" evidence="2">
    <location>
        <begin position="1146"/>
        <end position="1178"/>
    </location>
</feature>